<keyword evidence="2" id="KW-1185">Reference proteome</keyword>
<dbReference type="RefSeq" id="WP_101649290.1">
    <property type="nucleotide sequence ID" value="NZ_PGVE01000065.1"/>
</dbReference>
<dbReference type="AlphaFoldDB" id="A0A2N5HB40"/>
<dbReference type="Proteomes" id="UP000234950">
    <property type="component" value="Unassembled WGS sequence"/>
</dbReference>
<evidence type="ECO:0000313" key="1">
    <source>
        <dbReference type="EMBL" id="PLS02728.1"/>
    </source>
</evidence>
<reference evidence="1 2" key="1">
    <citation type="submission" date="2017-11" db="EMBL/GenBank/DDBJ databases">
        <title>Comparitive Functional Genomics of Dry Heat Resistant strains isolated from the Viking Spacecraft.</title>
        <authorList>
            <person name="Seuylemezian A."/>
            <person name="Cooper K."/>
            <person name="Vaishampayan P."/>
        </authorList>
    </citation>
    <scope>NUCLEOTIDE SEQUENCE [LARGE SCALE GENOMIC DNA]</scope>
    <source>
        <strain evidence="1 2">V32-6</strain>
    </source>
</reference>
<evidence type="ECO:0000313" key="2">
    <source>
        <dbReference type="Proteomes" id="UP000234950"/>
    </source>
</evidence>
<proteinExistence type="predicted"/>
<sequence>MLTFNEKLAIIESFPELERKDVSLKRVNFQFPNSISDKKNIVYHLHPNGNGFVYAGHINDYETDEKGMVNIRDFSAEQLRKLLTESISGLSPIERTTNEEAITGDLEEERWGDADGNILILLNENDAWNIYFGLNLDASFDTYDEAIDFLKEEGFKRV</sequence>
<dbReference type="OrthoDB" id="2360619at2"/>
<name>A0A2N5HB40_9BACI</name>
<accession>A0A2N5HB40</accession>
<comment type="caution">
    <text evidence="1">The sequence shown here is derived from an EMBL/GenBank/DDBJ whole genome shotgun (WGS) entry which is preliminary data.</text>
</comment>
<organism evidence="1 2">
    <name type="scientific">Neobacillus cucumis</name>
    <dbReference type="NCBI Taxonomy" id="1740721"/>
    <lineage>
        <taxon>Bacteria</taxon>
        <taxon>Bacillati</taxon>
        <taxon>Bacillota</taxon>
        <taxon>Bacilli</taxon>
        <taxon>Bacillales</taxon>
        <taxon>Bacillaceae</taxon>
        <taxon>Neobacillus</taxon>
    </lineage>
</organism>
<dbReference type="EMBL" id="PGVE01000065">
    <property type="protein sequence ID" value="PLS02728.1"/>
    <property type="molecule type" value="Genomic_DNA"/>
</dbReference>
<gene>
    <name evidence="1" type="ORF">CVD27_18045</name>
</gene>
<protein>
    <submittedName>
        <fullName evidence="1">Uncharacterized protein</fullName>
    </submittedName>
</protein>